<evidence type="ECO:0000259" key="1">
    <source>
        <dbReference type="Pfam" id="PF09820"/>
    </source>
</evidence>
<evidence type="ECO:0000313" key="3">
    <source>
        <dbReference type="Proteomes" id="UP000460412"/>
    </source>
</evidence>
<organism evidence="2 3">
    <name type="scientific">Sporofaciens musculi</name>
    <dbReference type="NCBI Taxonomy" id="2681861"/>
    <lineage>
        <taxon>Bacteria</taxon>
        <taxon>Bacillati</taxon>
        <taxon>Bacillota</taxon>
        <taxon>Clostridia</taxon>
        <taxon>Lachnospirales</taxon>
        <taxon>Lachnospiraceae</taxon>
        <taxon>Sporofaciens</taxon>
    </lineage>
</organism>
<dbReference type="PANTHER" id="PTHR34825">
    <property type="entry name" value="CONSERVED PROTEIN, WITH A WEAK D-GALACTARATE DEHYDRATASE/ALTRONATE HYDROLASE DOMAIN"/>
    <property type="match status" value="1"/>
</dbReference>
<dbReference type="Pfam" id="PF08011">
    <property type="entry name" value="PDDEXK_9"/>
    <property type="match status" value="1"/>
</dbReference>
<dbReference type="RefSeq" id="WP_159755620.1">
    <property type="nucleotide sequence ID" value="NZ_WUQX01000001.1"/>
</dbReference>
<gene>
    <name evidence="2" type="ORF">GN277_26065</name>
</gene>
<dbReference type="Proteomes" id="UP000460412">
    <property type="component" value="Unassembled WGS sequence"/>
</dbReference>
<proteinExistence type="predicted"/>
<protein>
    <submittedName>
        <fullName evidence="2">AAA family ATPase</fullName>
    </submittedName>
</protein>
<evidence type="ECO:0000313" key="2">
    <source>
        <dbReference type="EMBL" id="MXP78679.1"/>
    </source>
</evidence>
<reference evidence="2 3" key="1">
    <citation type="submission" date="2019-12" db="EMBL/GenBank/DDBJ databases">
        <title>Sporaefaciens musculi gen. nov., sp. nov., a novel bacterium isolated from the caecum of an obese mouse.</title>
        <authorList>
            <person name="Rasmussen T.S."/>
            <person name="Streidl T."/>
            <person name="Hitch T.C.A."/>
            <person name="Wortmann E."/>
            <person name="Deptula P."/>
            <person name="Hansen M."/>
            <person name="Nielsen D.S."/>
            <person name="Clavel T."/>
            <person name="Vogensen F.K."/>
        </authorList>
    </citation>
    <scope>NUCLEOTIDE SEQUENCE [LARGE SCALE GENOMIC DNA]</scope>
    <source>
        <strain evidence="2 3">WCA-9-b2</strain>
    </source>
</reference>
<dbReference type="AlphaFoldDB" id="A0A7X3MLK3"/>
<accession>A0A7X3MLK3</accession>
<feature type="domain" description="AAA-ATPase-like" evidence="1">
    <location>
        <begin position="19"/>
        <end position="204"/>
    </location>
</feature>
<dbReference type="PANTHER" id="PTHR34825:SF1">
    <property type="entry name" value="AAA-ATPASE-LIKE DOMAIN-CONTAINING PROTEIN"/>
    <property type="match status" value="1"/>
</dbReference>
<dbReference type="EMBL" id="WUQX01000001">
    <property type="protein sequence ID" value="MXP78679.1"/>
    <property type="molecule type" value="Genomic_DNA"/>
</dbReference>
<dbReference type="InterPro" id="IPR012547">
    <property type="entry name" value="PDDEXK_9"/>
</dbReference>
<comment type="caution">
    <text evidence="2">The sequence shown here is derived from an EMBL/GenBank/DDBJ whole genome shotgun (WGS) entry which is preliminary data.</text>
</comment>
<dbReference type="InterPro" id="IPR027417">
    <property type="entry name" value="P-loop_NTPase"/>
</dbReference>
<dbReference type="Pfam" id="PF09820">
    <property type="entry name" value="AAA-ATPase_like"/>
    <property type="match status" value="1"/>
</dbReference>
<dbReference type="InterPro" id="IPR018631">
    <property type="entry name" value="AAA-ATPase-like_dom"/>
</dbReference>
<dbReference type="SUPFAM" id="SSF52540">
    <property type="entry name" value="P-loop containing nucleoside triphosphate hydrolases"/>
    <property type="match status" value="1"/>
</dbReference>
<keyword evidence="3" id="KW-1185">Reference proteome</keyword>
<name>A0A7X3MLK3_9FIRM</name>
<sequence>MGVYLNPGNSGFTGILNDHYIDKTGLIALINDTIETPRRLTCISRPRRFGKSFAAQMLCAYYDKTCDSSHLFEGKDISKDEDYLRYLNKYDVIYVDMTYIKPFTNHYRMFVDYLSGKITEELMRAYPELSVSNELPETMIHAVELTGNKFIMIIDEWDAPIRENPSVQQEYLEFLRTMFKSSGTTAKIFAAAYMTGILPIKKDGKQSAISDFKEYTMVKPRKFGSYVGFTEKEVRGLCAEYGVDFQRMKQWYDGYHFKGVGSVYNPNSVKQAVDNLDFDSYWTETSAAESLLSYISMNHVGLVKTIAELIGGVEVGVNVNGFANDLVTFKGRDDVLTLLVHLGYLAYDESKKTVRIPNEEIRMEFSKAVREAHHTETMKRVAESDRLLYDTVHMNEEAVAAQIEKIHSEETTPLHYNKEDSLRSVIKLAYYTYKENYLQWEELPAGEGFADIIYLPKHDSGFPALVIELKWNQSAQGAIEQIKKKQYPKAIENYGGDILLVGVNYNKETSVGERKHTCIIEKYVKE</sequence>